<dbReference type="SUPFAM" id="SSF53254">
    <property type="entry name" value="Phosphoglycerate mutase-like"/>
    <property type="match status" value="1"/>
</dbReference>
<sequence>MNTEIYFVRHAHSDFSLENEETRGLSPKGWADAQKVTEIMIKENIEHIRSSSYVRARQTVEGLANYLDQEIELDPSFVERDLASRDHHFDKPLEAMKYVFDHPTFTFPGGESNQEVTERGISGLRNAVAKYRGKKVAIGIHGNIMTCTLSYFDKRFNFDFWMNTTKPDIYKITIDDEFNLVGFERLWGMK</sequence>
<accession>A0A941APH3</accession>
<dbReference type="Gene3D" id="3.40.50.1240">
    <property type="entry name" value="Phosphoglycerate mutase-like"/>
    <property type="match status" value="1"/>
</dbReference>
<comment type="caution">
    <text evidence="1">The sequence shown here is derived from an EMBL/GenBank/DDBJ whole genome shotgun (WGS) entry which is preliminary data.</text>
</comment>
<dbReference type="RefSeq" id="WP_210595726.1">
    <property type="nucleotide sequence ID" value="NZ_JAGKSQ010000001.1"/>
</dbReference>
<keyword evidence="2" id="KW-1185">Reference proteome</keyword>
<dbReference type="EMBL" id="JAGKSQ010000001">
    <property type="protein sequence ID" value="MBP3950113.1"/>
    <property type="molecule type" value="Genomic_DNA"/>
</dbReference>
<dbReference type="InterPro" id="IPR050275">
    <property type="entry name" value="PGM_Phosphatase"/>
</dbReference>
<dbReference type="SMART" id="SM00855">
    <property type="entry name" value="PGAM"/>
    <property type="match status" value="1"/>
</dbReference>
<dbReference type="Pfam" id="PF00300">
    <property type="entry name" value="His_Phos_1"/>
    <property type="match status" value="1"/>
</dbReference>
<protein>
    <submittedName>
        <fullName evidence="1">Histidine phosphatase family protein</fullName>
    </submittedName>
</protein>
<dbReference type="AlphaFoldDB" id="A0A941APH3"/>
<dbReference type="InterPro" id="IPR013078">
    <property type="entry name" value="His_Pase_superF_clade-1"/>
</dbReference>
<organism evidence="1 2">
    <name type="scientific">Halalkalibacter suaedae</name>
    <dbReference type="NCBI Taxonomy" id="2822140"/>
    <lineage>
        <taxon>Bacteria</taxon>
        <taxon>Bacillati</taxon>
        <taxon>Bacillota</taxon>
        <taxon>Bacilli</taxon>
        <taxon>Bacillales</taxon>
        <taxon>Bacillaceae</taxon>
        <taxon>Halalkalibacter</taxon>
    </lineage>
</organism>
<proteinExistence type="predicted"/>
<reference evidence="1" key="1">
    <citation type="submission" date="2021-03" db="EMBL/GenBank/DDBJ databases">
        <title>Bacillus suaedae sp. nov., isolated from Suaeda aralocaspica.</title>
        <authorList>
            <person name="Lei R.F.R."/>
        </authorList>
    </citation>
    <scope>NUCLEOTIDE SEQUENCE</scope>
    <source>
        <strain evidence="1">YZJH907-2</strain>
    </source>
</reference>
<evidence type="ECO:0000313" key="2">
    <source>
        <dbReference type="Proteomes" id="UP000678228"/>
    </source>
</evidence>
<dbReference type="CDD" id="cd07067">
    <property type="entry name" value="HP_PGM_like"/>
    <property type="match status" value="1"/>
</dbReference>
<dbReference type="GO" id="GO:0005737">
    <property type="term" value="C:cytoplasm"/>
    <property type="evidence" value="ECO:0007669"/>
    <property type="project" value="TreeGrafter"/>
</dbReference>
<evidence type="ECO:0000313" key="1">
    <source>
        <dbReference type="EMBL" id="MBP3950113.1"/>
    </source>
</evidence>
<dbReference type="GO" id="GO:0016791">
    <property type="term" value="F:phosphatase activity"/>
    <property type="evidence" value="ECO:0007669"/>
    <property type="project" value="TreeGrafter"/>
</dbReference>
<dbReference type="InterPro" id="IPR029033">
    <property type="entry name" value="His_PPase_superfam"/>
</dbReference>
<dbReference type="PANTHER" id="PTHR48100">
    <property type="entry name" value="BROAD-SPECIFICITY PHOSPHATASE YOR283W-RELATED"/>
    <property type="match status" value="1"/>
</dbReference>
<name>A0A941APH3_9BACI</name>
<dbReference type="Proteomes" id="UP000678228">
    <property type="component" value="Unassembled WGS sequence"/>
</dbReference>
<dbReference type="PANTHER" id="PTHR48100:SF59">
    <property type="entry name" value="ADENOSYLCOBALAMIN_ALPHA-RIBAZOLE PHOSPHATASE"/>
    <property type="match status" value="1"/>
</dbReference>
<gene>
    <name evidence="1" type="ORF">J7W16_03135</name>
</gene>